<dbReference type="InterPro" id="IPR009057">
    <property type="entry name" value="Homeodomain-like_sf"/>
</dbReference>
<dbReference type="Pfam" id="PF00440">
    <property type="entry name" value="TetR_N"/>
    <property type="match status" value="1"/>
</dbReference>
<dbReference type="EMBL" id="VLJV01000001">
    <property type="protein sequence ID" value="TWH20739.1"/>
    <property type="molecule type" value="Genomic_DNA"/>
</dbReference>
<evidence type="ECO:0000313" key="4">
    <source>
        <dbReference type="EMBL" id="TWH20739.1"/>
    </source>
</evidence>
<dbReference type="Proteomes" id="UP000317303">
    <property type="component" value="Unassembled WGS sequence"/>
</dbReference>
<dbReference type="GO" id="GO:0003700">
    <property type="term" value="F:DNA-binding transcription factor activity"/>
    <property type="evidence" value="ECO:0007669"/>
    <property type="project" value="TreeGrafter"/>
</dbReference>
<dbReference type="Gene3D" id="1.10.357.10">
    <property type="entry name" value="Tetracycline Repressor, domain 2"/>
    <property type="match status" value="1"/>
</dbReference>
<dbReference type="InterPro" id="IPR041483">
    <property type="entry name" value="TetR_C_34"/>
</dbReference>
<accession>A0A660CGT8</accession>
<evidence type="ECO:0000256" key="1">
    <source>
        <dbReference type="ARBA" id="ARBA00023125"/>
    </source>
</evidence>
<dbReference type="PROSITE" id="PS50977">
    <property type="entry name" value="HTH_TETR_2"/>
    <property type="match status" value="1"/>
</dbReference>
<dbReference type="InterPro" id="IPR050109">
    <property type="entry name" value="HTH-type_TetR-like_transc_reg"/>
</dbReference>
<dbReference type="Pfam" id="PF17929">
    <property type="entry name" value="TetR_C_34"/>
    <property type="match status" value="1"/>
</dbReference>
<dbReference type="PRINTS" id="PR00455">
    <property type="entry name" value="HTHTETR"/>
</dbReference>
<dbReference type="RefSeq" id="WP_030531672.1">
    <property type="nucleotide sequence ID" value="NZ_JOIJ01000005.1"/>
</dbReference>
<protein>
    <submittedName>
        <fullName evidence="4">TetR family transcriptional regulator</fullName>
    </submittedName>
</protein>
<organism evidence="4 5">
    <name type="scientific">Prauserella rugosa</name>
    <dbReference type="NCBI Taxonomy" id="43354"/>
    <lineage>
        <taxon>Bacteria</taxon>
        <taxon>Bacillati</taxon>
        <taxon>Actinomycetota</taxon>
        <taxon>Actinomycetes</taxon>
        <taxon>Pseudonocardiales</taxon>
        <taxon>Pseudonocardiaceae</taxon>
        <taxon>Prauserella</taxon>
    </lineage>
</organism>
<dbReference type="OrthoDB" id="6637160at2"/>
<feature type="domain" description="HTH tetR-type" evidence="3">
    <location>
        <begin position="16"/>
        <end position="76"/>
    </location>
</feature>
<proteinExistence type="predicted"/>
<dbReference type="InterPro" id="IPR001647">
    <property type="entry name" value="HTH_TetR"/>
</dbReference>
<dbReference type="AlphaFoldDB" id="A0A660CGT8"/>
<comment type="caution">
    <text evidence="4">The sequence shown here is derived from an EMBL/GenBank/DDBJ whole genome shotgun (WGS) entry which is preliminary data.</text>
</comment>
<feature type="DNA-binding region" description="H-T-H motif" evidence="2">
    <location>
        <begin position="39"/>
        <end position="58"/>
    </location>
</feature>
<keyword evidence="5" id="KW-1185">Reference proteome</keyword>
<dbReference type="SUPFAM" id="SSF46689">
    <property type="entry name" value="Homeodomain-like"/>
    <property type="match status" value="1"/>
</dbReference>
<name>A0A660CGT8_9PSEU</name>
<keyword evidence="1 2" id="KW-0238">DNA-binding</keyword>
<dbReference type="PANTHER" id="PTHR30055:SF178">
    <property type="entry name" value="POSSIBLE TRANSCRIPTIONAL REGULATORY PROTEIN"/>
    <property type="match status" value="1"/>
</dbReference>
<sequence>MDQETFVRARRPEQKQQRREAILAAAEELALERGVRNVSLGDIAKRVGFAKSNVVRYFGTREEIYLELSLVHGRQWVDEVKLRLPREGIVDALVESLGERPLLCDLISQGGTSLEHNVGVEAAAEFKRTMHGLIVELAVAIAECSAELTEAEASEVVTAAAACAMAFYPAANPPPTLREAYDRHPELAAMQVEFVPATKRAVAALLAGIPTLR</sequence>
<evidence type="ECO:0000259" key="3">
    <source>
        <dbReference type="PROSITE" id="PS50977"/>
    </source>
</evidence>
<dbReference type="GO" id="GO:0000976">
    <property type="term" value="F:transcription cis-regulatory region binding"/>
    <property type="evidence" value="ECO:0007669"/>
    <property type="project" value="TreeGrafter"/>
</dbReference>
<evidence type="ECO:0000256" key="2">
    <source>
        <dbReference type="PROSITE-ProRule" id="PRU00335"/>
    </source>
</evidence>
<reference evidence="4 5" key="1">
    <citation type="submission" date="2019-07" db="EMBL/GenBank/DDBJ databases">
        <title>R&amp;d 2014.</title>
        <authorList>
            <person name="Klenk H.-P."/>
        </authorList>
    </citation>
    <scope>NUCLEOTIDE SEQUENCE [LARGE SCALE GENOMIC DNA]</scope>
    <source>
        <strain evidence="4 5">DSM 43194</strain>
    </source>
</reference>
<evidence type="ECO:0000313" key="5">
    <source>
        <dbReference type="Proteomes" id="UP000317303"/>
    </source>
</evidence>
<dbReference type="PANTHER" id="PTHR30055">
    <property type="entry name" value="HTH-TYPE TRANSCRIPTIONAL REGULATOR RUTR"/>
    <property type="match status" value="1"/>
</dbReference>
<gene>
    <name evidence="4" type="ORF">JD82_02586</name>
</gene>